<feature type="region of interest" description="Disordered" evidence="1">
    <location>
        <begin position="153"/>
        <end position="183"/>
    </location>
</feature>
<organism evidence="2 3">
    <name type="scientific">Luteolibacter flavescens</name>
    <dbReference type="NCBI Taxonomy" id="1859460"/>
    <lineage>
        <taxon>Bacteria</taxon>
        <taxon>Pseudomonadati</taxon>
        <taxon>Verrucomicrobiota</taxon>
        <taxon>Verrucomicrobiia</taxon>
        <taxon>Verrucomicrobiales</taxon>
        <taxon>Verrucomicrobiaceae</taxon>
        <taxon>Luteolibacter</taxon>
    </lineage>
</organism>
<gene>
    <name evidence="2" type="ORF">OKA04_04665</name>
</gene>
<evidence type="ECO:0000313" key="2">
    <source>
        <dbReference type="EMBL" id="MCW1884009.1"/>
    </source>
</evidence>
<protein>
    <submittedName>
        <fullName evidence="2">Phage protease</fullName>
    </submittedName>
</protein>
<dbReference type="GO" id="GO:0008233">
    <property type="term" value="F:peptidase activity"/>
    <property type="evidence" value="ECO:0007669"/>
    <property type="project" value="UniProtKB-KW"/>
</dbReference>
<keyword evidence="2" id="KW-0378">Hydrolase</keyword>
<name>A0ABT3FKZ7_9BACT</name>
<evidence type="ECO:0000313" key="3">
    <source>
        <dbReference type="Proteomes" id="UP001207930"/>
    </source>
</evidence>
<keyword evidence="3" id="KW-1185">Reference proteome</keyword>
<dbReference type="RefSeq" id="WP_264499968.1">
    <property type="nucleotide sequence ID" value="NZ_JAPDDS010000002.1"/>
</dbReference>
<feature type="region of interest" description="Disordered" evidence="1">
    <location>
        <begin position="272"/>
        <end position="309"/>
    </location>
</feature>
<dbReference type="InterPro" id="IPR012106">
    <property type="entry name" value="Phage_Mu_Gp1"/>
</dbReference>
<dbReference type="Pfam" id="PF10123">
    <property type="entry name" value="Mu-like_Pro"/>
    <property type="match status" value="1"/>
</dbReference>
<dbReference type="EMBL" id="JAPDDS010000002">
    <property type="protein sequence ID" value="MCW1884009.1"/>
    <property type="molecule type" value="Genomic_DNA"/>
</dbReference>
<proteinExistence type="predicted"/>
<dbReference type="Proteomes" id="UP001207930">
    <property type="component" value="Unassembled WGS sequence"/>
</dbReference>
<reference evidence="2 3" key="1">
    <citation type="submission" date="2022-10" db="EMBL/GenBank/DDBJ databases">
        <title>Luteolibacter flavescens strain MCCC 1K03193, whole genome shotgun sequencing project.</title>
        <authorList>
            <person name="Zhao G."/>
            <person name="Shen L."/>
        </authorList>
    </citation>
    <scope>NUCLEOTIDE SEQUENCE [LARGE SCALE GENOMIC DNA]</scope>
    <source>
        <strain evidence="2 3">MCCC 1K03193</strain>
    </source>
</reference>
<dbReference type="GO" id="GO:0006508">
    <property type="term" value="P:proteolysis"/>
    <property type="evidence" value="ECO:0007669"/>
    <property type="project" value="UniProtKB-KW"/>
</dbReference>
<evidence type="ECO:0000256" key="1">
    <source>
        <dbReference type="SAM" id="MobiDB-lite"/>
    </source>
</evidence>
<keyword evidence="2" id="KW-0645">Protease</keyword>
<feature type="compositionally biased region" description="Polar residues" evidence="1">
    <location>
        <begin position="167"/>
        <end position="179"/>
    </location>
</feature>
<comment type="caution">
    <text evidence="2">The sequence shown here is derived from an EMBL/GenBank/DDBJ whole genome shotgun (WGS) entry which is preliminary data.</text>
</comment>
<sequence>MNAKILNRGQDAPPSDGWYQIEVCGTWPAGHWPDEHARYPGRQRRQVIDAKAIESIVNRFAAEKASAGDNFAGILVDNDHLSHDLDKSTAAFAWAKDLRVKDGQLEARLDLTDLGEPAIRNKRFKFFSTEFDPEDLEDLGNGDVRPLRLSGLAFTNRPNNRGGRPITNRTGAQPDNPTEPTKPPMKAIAEKLGLPADADEAAILAKITEIMGSNETMKTKEAETEADAIMNTLGKNIPEGARAHWRGELIKNRASAEAAIKLSFPANATREEPARIFNRGTATSPAPVEKTDGAQDDGPTAAEKKQAAAIRNRASAIQATEKVPFATAFARAQAELG</sequence>
<accession>A0ABT3FKZ7</accession>